<sequence length="209" mass="24325">MQTLRREAARPYVPLGTLEVDFPSPLHSDDYQSLEGPRWTPAIQQATRWKYSPMGRDATGQAWYTGLTNADPREAWYTLPRAQDSPHREAYSRWHRCYGYREQSLPPAYTQRLRETAWFDPCTPAQYRSPSARWGSVQWRDRPMRGKDYVVHRNRFKAEPPSPATDYVPQLSAPQRPRYTAQDYRRWGLDPYCAATGQQAAPALTPTFQ</sequence>
<reference evidence="1" key="2">
    <citation type="submission" date="2025-09" db="UniProtKB">
        <authorList>
            <consortium name="Ensembl"/>
        </authorList>
    </citation>
    <scope>IDENTIFICATION</scope>
</reference>
<dbReference type="Ensembl" id="ENSSVLT00005033313.1">
    <property type="protein sequence ID" value="ENSSVLP00005029994.1"/>
    <property type="gene ID" value="ENSSVLG00005023668.1"/>
</dbReference>
<dbReference type="GO" id="GO:0030317">
    <property type="term" value="P:flagellated sperm motility"/>
    <property type="evidence" value="ECO:0007669"/>
    <property type="project" value="Ensembl"/>
</dbReference>
<dbReference type="GO" id="GO:0036126">
    <property type="term" value="C:sperm flagellum"/>
    <property type="evidence" value="ECO:0007669"/>
    <property type="project" value="Ensembl"/>
</dbReference>
<organism evidence="1 2">
    <name type="scientific">Sciurus vulgaris</name>
    <name type="common">Eurasian red squirrel</name>
    <dbReference type="NCBI Taxonomy" id="55149"/>
    <lineage>
        <taxon>Eukaryota</taxon>
        <taxon>Metazoa</taxon>
        <taxon>Chordata</taxon>
        <taxon>Craniata</taxon>
        <taxon>Vertebrata</taxon>
        <taxon>Euteleostomi</taxon>
        <taxon>Mammalia</taxon>
        <taxon>Eutheria</taxon>
        <taxon>Euarchontoglires</taxon>
        <taxon>Glires</taxon>
        <taxon>Rodentia</taxon>
        <taxon>Sciuromorpha</taxon>
        <taxon>Sciuridae</taxon>
        <taxon>Sciurinae</taxon>
        <taxon>Sciurini</taxon>
        <taxon>Sciurus</taxon>
    </lineage>
</organism>
<keyword evidence="2" id="KW-1185">Reference proteome</keyword>
<reference evidence="1" key="1">
    <citation type="submission" date="2025-08" db="UniProtKB">
        <authorList>
            <consortium name="Ensembl"/>
        </authorList>
    </citation>
    <scope>IDENTIFICATION</scope>
</reference>
<dbReference type="GeneTree" id="ENSGT00390000004282"/>
<name>A0A8D2DUS6_SCIVU</name>
<gene>
    <name evidence="1" type="primary">TEKTIP1</name>
</gene>
<dbReference type="Pfam" id="PF15041">
    <property type="entry name" value="TKTI1"/>
    <property type="match status" value="1"/>
</dbReference>
<proteinExistence type="predicted"/>
<dbReference type="PANTHER" id="PTHR31254">
    <property type="entry name" value="HYPOTHETICAL PROTEIN LOC690617"/>
    <property type="match status" value="1"/>
</dbReference>
<evidence type="ECO:0000313" key="1">
    <source>
        <dbReference type="Ensembl" id="ENSSVLP00005029994.1"/>
    </source>
</evidence>
<dbReference type="PANTHER" id="PTHR31254:SF1">
    <property type="entry name" value="TEKTIN BUNDLE-INTERACTING PROTEIN 1"/>
    <property type="match status" value="1"/>
</dbReference>
<dbReference type="InterPro" id="IPR029203">
    <property type="entry name" value="TKTI1"/>
</dbReference>
<dbReference type="GO" id="GO:0160111">
    <property type="term" value="C:axonemal A tubule inner sheath"/>
    <property type="evidence" value="ECO:0007669"/>
    <property type="project" value="Ensembl"/>
</dbReference>
<evidence type="ECO:0000313" key="2">
    <source>
        <dbReference type="Proteomes" id="UP000694564"/>
    </source>
</evidence>
<protein>
    <submittedName>
        <fullName evidence="1">Tektin bundle interacting protein 1</fullName>
    </submittedName>
</protein>
<dbReference type="AlphaFoldDB" id="A0A8D2DUS6"/>
<dbReference type="OrthoDB" id="9895442at2759"/>
<dbReference type="Proteomes" id="UP000694564">
    <property type="component" value="Chromosome 16"/>
</dbReference>
<accession>A0A8D2DUS6</accession>